<dbReference type="AlphaFoldDB" id="A0A0W8I941"/>
<evidence type="ECO:0000256" key="1">
    <source>
        <dbReference type="SAM" id="MobiDB-lite"/>
    </source>
</evidence>
<accession>A0A0W8I941</accession>
<organism evidence="2 3">
    <name type="scientific">Serinicoccus chungangensis</name>
    <dbReference type="NCBI Taxonomy" id="767452"/>
    <lineage>
        <taxon>Bacteria</taxon>
        <taxon>Bacillati</taxon>
        <taxon>Actinomycetota</taxon>
        <taxon>Actinomycetes</taxon>
        <taxon>Micrococcales</taxon>
        <taxon>Ornithinimicrobiaceae</taxon>
        <taxon>Serinicoccus</taxon>
    </lineage>
</organism>
<protein>
    <submittedName>
        <fullName evidence="2">Uncharacterized protein</fullName>
    </submittedName>
</protein>
<comment type="caution">
    <text evidence="2">The sequence shown here is derived from an EMBL/GenBank/DDBJ whole genome shotgun (WGS) entry which is preliminary data.</text>
</comment>
<dbReference type="Pfam" id="PF03682">
    <property type="entry name" value="UPF0158"/>
    <property type="match status" value="1"/>
</dbReference>
<dbReference type="Proteomes" id="UP000054837">
    <property type="component" value="Unassembled WGS sequence"/>
</dbReference>
<sequence>MSLKEFRAALRGAAYRDDVPEVIRLLAERPWPEQVLQLIGDALLVAVTSGSADAHDLARTCIARLHARGWDGDADLAEALAARLGDGPQPLLKPVRVDLEELGSLREGDPIHGGGRVDLATGQIWPQTLYEDFHADESDEEEEEEEDEAAGTRSLWVDPAGSRSDYRDMELFIATVEDEHLVELLSMALSGKGAFRRFKDAIARHPEAADRWYALSEDRVRGRARAWLTSEGYTPHPGRTPSPR</sequence>
<dbReference type="OrthoDB" id="9816539at2"/>
<dbReference type="EMBL" id="LQBL01000014">
    <property type="protein sequence ID" value="KUG56326.1"/>
    <property type="molecule type" value="Genomic_DNA"/>
</dbReference>
<proteinExistence type="predicted"/>
<gene>
    <name evidence="2" type="ORF">AVL62_16265</name>
</gene>
<dbReference type="RefSeq" id="WP_058890682.1">
    <property type="nucleotide sequence ID" value="NZ_LQBL01000014.1"/>
</dbReference>
<feature type="compositionally biased region" description="Acidic residues" evidence="1">
    <location>
        <begin position="137"/>
        <end position="149"/>
    </location>
</feature>
<feature type="region of interest" description="Disordered" evidence="1">
    <location>
        <begin position="135"/>
        <end position="157"/>
    </location>
</feature>
<dbReference type="InterPro" id="IPR005361">
    <property type="entry name" value="UPF0158"/>
</dbReference>
<evidence type="ECO:0000313" key="3">
    <source>
        <dbReference type="Proteomes" id="UP000054837"/>
    </source>
</evidence>
<evidence type="ECO:0000313" key="2">
    <source>
        <dbReference type="EMBL" id="KUG56326.1"/>
    </source>
</evidence>
<reference evidence="2 3" key="1">
    <citation type="submission" date="2015-12" db="EMBL/GenBank/DDBJ databases">
        <title>Serinicoccus chungangenesis strain CD08_5 genome sequencing and assembly.</title>
        <authorList>
            <person name="Chander A.M."/>
            <person name="Kaur G."/>
            <person name="Nair G.R."/>
            <person name="Dhawan D.K."/>
            <person name="Kochhar R.K."/>
            <person name="Mayilraj S."/>
            <person name="Bhadada S.K."/>
        </authorList>
    </citation>
    <scope>NUCLEOTIDE SEQUENCE [LARGE SCALE GENOMIC DNA]</scope>
    <source>
        <strain evidence="2 3">CD08_5</strain>
    </source>
</reference>
<name>A0A0W8I941_9MICO</name>
<keyword evidence="3" id="KW-1185">Reference proteome</keyword>